<dbReference type="Pfam" id="PF13672">
    <property type="entry name" value="PP2C_2"/>
    <property type="match status" value="1"/>
</dbReference>
<keyword evidence="3" id="KW-1185">Reference proteome</keyword>
<gene>
    <name evidence="2" type="ORF">ACFSR2_13030</name>
</gene>
<dbReference type="SUPFAM" id="SSF81606">
    <property type="entry name" value="PP2C-like"/>
    <property type="match status" value="1"/>
</dbReference>
<proteinExistence type="predicted"/>
<dbReference type="RefSeq" id="WP_340236089.1">
    <property type="nucleotide sequence ID" value="NZ_JBBEWC010000005.1"/>
</dbReference>
<reference evidence="3" key="1">
    <citation type="journal article" date="2019" name="Int. J. Syst. Evol. Microbiol.">
        <title>The Global Catalogue of Microorganisms (GCM) 10K type strain sequencing project: providing services to taxonomists for standard genome sequencing and annotation.</title>
        <authorList>
            <consortium name="The Broad Institute Genomics Platform"/>
            <consortium name="The Broad Institute Genome Sequencing Center for Infectious Disease"/>
            <person name="Wu L."/>
            <person name="Ma J."/>
        </authorList>
    </citation>
    <scope>NUCLEOTIDE SEQUENCE [LARGE SCALE GENOMIC DNA]</scope>
    <source>
        <strain evidence="3">KCTC 52344</strain>
    </source>
</reference>
<dbReference type="EMBL" id="JBHULC010000011">
    <property type="protein sequence ID" value="MFD2521814.1"/>
    <property type="molecule type" value="Genomic_DNA"/>
</dbReference>
<evidence type="ECO:0000313" key="3">
    <source>
        <dbReference type="Proteomes" id="UP001597510"/>
    </source>
</evidence>
<dbReference type="InterPro" id="IPR036457">
    <property type="entry name" value="PPM-type-like_dom_sf"/>
</dbReference>
<evidence type="ECO:0000313" key="2">
    <source>
        <dbReference type="EMBL" id="MFD2521814.1"/>
    </source>
</evidence>
<sequence>MKIYTTLQKGEHHLNYCEDYYFVGEIGNDKVLCAVMDGCTMATDSYFASTLVGKLLRKISKEISYKAFYEEESYISPESYLKTILADLFKELALVKNQLMLEKDELLTTLIIMLIDKKANEGVVLAIGDGLVSINGQVTEFDQDNTPDYLGYHLHKDFEEWYNSQTQKILFYEINDLIIATDGIFTFIPMRKDSRADEINPINFMLFDKTQKQNSTMLSWQLKDLALNHDLKPADDLAMIRVLRH</sequence>
<protein>
    <submittedName>
        <fullName evidence="2">Protein phosphatase 2C domain-containing protein</fullName>
    </submittedName>
</protein>
<dbReference type="InterPro" id="IPR001932">
    <property type="entry name" value="PPM-type_phosphatase-like_dom"/>
</dbReference>
<organism evidence="2 3">
    <name type="scientific">Emticicia soli</name>
    <dbReference type="NCBI Taxonomy" id="2027878"/>
    <lineage>
        <taxon>Bacteria</taxon>
        <taxon>Pseudomonadati</taxon>
        <taxon>Bacteroidota</taxon>
        <taxon>Cytophagia</taxon>
        <taxon>Cytophagales</taxon>
        <taxon>Leadbetterellaceae</taxon>
        <taxon>Emticicia</taxon>
    </lineage>
</organism>
<comment type="caution">
    <text evidence="2">The sequence shown here is derived from an EMBL/GenBank/DDBJ whole genome shotgun (WGS) entry which is preliminary data.</text>
</comment>
<evidence type="ECO:0000259" key="1">
    <source>
        <dbReference type="Pfam" id="PF13672"/>
    </source>
</evidence>
<accession>A0ABW5J8C6</accession>
<feature type="domain" description="PPM-type phosphatase" evidence="1">
    <location>
        <begin position="16"/>
        <end position="186"/>
    </location>
</feature>
<name>A0ABW5J8C6_9BACT</name>
<dbReference type="Proteomes" id="UP001597510">
    <property type="component" value="Unassembled WGS sequence"/>
</dbReference>
<dbReference type="Gene3D" id="3.60.40.10">
    <property type="entry name" value="PPM-type phosphatase domain"/>
    <property type="match status" value="1"/>
</dbReference>